<evidence type="ECO:0000313" key="5">
    <source>
        <dbReference type="Proteomes" id="UP001314263"/>
    </source>
</evidence>
<dbReference type="PANTHER" id="PTHR47251:SF1">
    <property type="entry name" value="FINGER DOMAIN PROTEIN, PUTATIVE (AFU_ORTHOLOGUE AFUA_3G04180)-RELATED"/>
    <property type="match status" value="1"/>
</dbReference>
<organism evidence="4 5">
    <name type="scientific">Coccomyxa viridis</name>
    <dbReference type="NCBI Taxonomy" id="1274662"/>
    <lineage>
        <taxon>Eukaryota</taxon>
        <taxon>Viridiplantae</taxon>
        <taxon>Chlorophyta</taxon>
        <taxon>core chlorophytes</taxon>
        <taxon>Trebouxiophyceae</taxon>
        <taxon>Trebouxiophyceae incertae sedis</taxon>
        <taxon>Coccomyxaceae</taxon>
        <taxon>Coccomyxa</taxon>
    </lineage>
</organism>
<feature type="compositionally biased region" description="Basic and acidic residues" evidence="2">
    <location>
        <begin position="206"/>
        <end position="227"/>
    </location>
</feature>
<keyword evidence="5" id="KW-1185">Reference proteome</keyword>
<feature type="domain" description="G-patch" evidence="3">
    <location>
        <begin position="71"/>
        <end position="117"/>
    </location>
</feature>
<evidence type="ECO:0000256" key="2">
    <source>
        <dbReference type="SAM" id="MobiDB-lite"/>
    </source>
</evidence>
<evidence type="ECO:0000259" key="3">
    <source>
        <dbReference type="PROSITE" id="PS50174"/>
    </source>
</evidence>
<dbReference type="Proteomes" id="UP001314263">
    <property type="component" value="Unassembled WGS sequence"/>
</dbReference>
<proteinExistence type="predicted"/>
<name>A0AAV1IEZ8_9CHLO</name>
<feature type="coiled-coil region" evidence="1">
    <location>
        <begin position="129"/>
        <end position="156"/>
    </location>
</feature>
<protein>
    <recommendedName>
        <fullName evidence="3">G-patch domain-containing protein</fullName>
    </recommendedName>
</protein>
<sequence length="402" mass="43557">MAGLGMLYEVVDEKLSAGRGEEFSAAAIREKRQQEILGADGDFFLPINQRADDPLETSGIEMATVDTAIPADNKGYQMLQKMGWGGHGLGRKGDGIAEPIKGGVEVGLRLGLGKAEEDRQYTAAENVVRKRLEVEIQADEDAARTQRREMAIAQQQRIKEDVSVAKRNLFCEICHKQYKSATEMETHLSSYDHHHKKRLIEMRSMNAERTRGEREKKERRRQDKEAARLQQQIQKAKEATQRAQGLSAEETPPQPPLPHGKAMLDASSVPELDLGAPPPPPPLPPDLPPLPPSSVEQLIPSEPYDLFAATEQNRSGPDPRRAQQAAGGWDTGGTGHAASAPSQKPAMQFSVGAPLTGRPGGPVQAATPVGRGKGAFVMSAGPRKAPVKQPVAGFGVDSDEED</sequence>
<reference evidence="4 5" key="1">
    <citation type="submission" date="2023-10" db="EMBL/GenBank/DDBJ databases">
        <authorList>
            <person name="Maclean D."/>
            <person name="Macfadyen A."/>
        </authorList>
    </citation>
    <scope>NUCLEOTIDE SEQUENCE [LARGE SCALE GENOMIC DNA]</scope>
</reference>
<dbReference type="PROSITE" id="PS00028">
    <property type="entry name" value="ZINC_FINGER_C2H2_1"/>
    <property type="match status" value="1"/>
</dbReference>
<dbReference type="AlphaFoldDB" id="A0AAV1IEZ8"/>
<dbReference type="InterPro" id="IPR000467">
    <property type="entry name" value="G_patch_dom"/>
</dbReference>
<dbReference type="InterPro" id="IPR013087">
    <property type="entry name" value="Znf_C2H2_type"/>
</dbReference>
<dbReference type="PROSITE" id="PS50174">
    <property type="entry name" value="G_PATCH"/>
    <property type="match status" value="1"/>
</dbReference>
<evidence type="ECO:0000313" key="4">
    <source>
        <dbReference type="EMBL" id="CAK0785792.1"/>
    </source>
</evidence>
<feature type="region of interest" description="Disordered" evidence="2">
    <location>
        <begin position="197"/>
        <end position="402"/>
    </location>
</feature>
<dbReference type="Pfam" id="PF01585">
    <property type="entry name" value="G-patch"/>
    <property type="match status" value="1"/>
</dbReference>
<feature type="compositionally biased region" description="Pro residues" evidence="2">
    <location>
        <begin position="276"/>
        <end position="292"/>
    </location>
</feature>
<dbReference type="EMBL" id="CAUYUE010000013">
    <property type="protein sequence ID" value="CAK0785792.1"/>
    <property type="molecule type" value="Genomic_DNA"/>
</dbReference>
<evidence type="ECO:0000256" key="1">
    <source>
        <dbReference type="SAM" id="Coils"/>
    </source>
</evidence>
<dbReference type="SMART" id="SM00443">
    <property type="entry name" value="G_patch"/>
    <property type="match status" value="1"/>
</dbReference>
<gene>
    <name evidence="4" type="ORF">CVIRNUC_009003</name>
</gene>
<comment type="caution">
    <text evidence="4">The sequence shown here is derived from an EMBL/GenBank/DDBJ whole genome shotgun (WGS) entry which is preliminary data.</text>
</comment>
<dbReference type="PANTHER" id="PTHR47251">
    <property type="entry name" value="FINGER DOMAIN PROTEIN, PUTATIVE (AFU_ORTHOLOGUE AFUA_3G04180)-RELATED"/>
    <property type="match status" value="1"/>
</dbReference>
<dbReference type="GO" id="GO:0003676">
    <property type="term" value="F:nucleic acid binding"/>
    <property type="evidence" value="ECO:0007669"/>
    <property type="project" value="InterPro"/>
</dbReference>
<keyword evidence="1" id="KW-0175">Coiled coil</keyword>
<accession>A0AAV1IEZ8</accession>